<evidence type="ECO:0000256" key="1">
    <source>
        <dbReference type="SAM" id="Phobius"/>
    </source>
</evidence>
<feature type="domain" description="DUF6534" evidence="2">
    <location>
        <begin position="154"/>
        <end position="197"/>
    </location>
</feature>
<proteinExistence type="predicted"/>
<keyword evidence="1" id="KW-0812">Transmembrane</keyword>
<reference evidence="3 4" key="1">
    <citation type="journal article" date="2019" name="Nat. Ecol. Evol.">
        <title>Megaphylogeny resolves global patterns of mushroom evolution.</title>
        <authorList>
            <person name="Varga T."/>
            <person name="Krizsan K."/>
            <person name="Foldi C."/>
            <person name="Dima B."/>
            <person name="Sanchez-Garcia M."/>
            <person name="Sanchez-Ramirez S."/>
            <person name="Szollosi G.J."/>
            <person name="Szarkandi J.G."/>
            <person name="Papp V."/>
            <person name="Albert L."/>
            <person name="Andreopoulos W."/>
            <person name="Angelini C."/>
            <person name="Antonin V."/>
            <person name="Barry K.W."/>
            <person name="Bougher N.L."/>
            <person name="Buchanan P."/>
            <person name="Buyck B."/>
            <person name="Bense V."/>
            <person name="Catcheside P."/>
            <person name="Chovatia M."/>
            <person name="Cooper J."/>
            <person name="Damon W."/>
            <person name="Desjardin D."/>
            <person name="Finy P."/>
            <person name="Geml J."/>
            <person name="Haridas S."/>
            <person name="Hughes K."/>
            <person name="Justo A."/>
            <person name="Karasinski D."/>
            <person name="Kautmanova I."/>
            <person name="Kiss B."/>
            <person name="Kocsube S."/>
            <person name="Kotiranta H."/>
            <person name="LaButti K.M."/>
            <person name="Lechner B.E."/>
            <person name="Liimatainen K."/>
            <person name="Lipzen A."/>
            <person name="Lukacs Z."/>
            <person name="Mihaltcheva S."/>
            <person name="Morgado L.N."/>
            <person name="Niskanen T."/>
            <person name="Noordeloos M.E."/>
            <person name="Ohm R.A."/>
            <person name="Ortiz-Santana B."/>
            <person name="Ovrebo C."/>
            <person name="Racz N."/>
            <person name="Riley R."/>
            <person name="Savchenko A."/>
            <person name="Shiryaev A."/>
            <person name="Soop K."/>
            <person name="Spirin V."/>
            <person name="Szebenyi C."/>
            <person name="Tomsovsky M."/>
            <person name="Tulloss R.E."/>
            <person name="Uehling J."/>
            <person name="Grigoriev I.V."/>
            <person name="Vagvolgyi C."/>
            <person name="Papp T."/>
            <person name="Martin F.M."/>
            <person name="Miettinen O."/>
            <person name="Hibbett D.S."/>
            <person name="Nagy L.G."/>
        </authorList>
    </citation>
    <scope>NUCLEOTIDE SEQUENCE [LARGE SCALE GENOMIC DNA]</scope>
    <source>
        <strain evidence="3 4">CBS 121175</strain>
    </source>
</reference>
<name>A0A5C3KPD0_COPMA</name>
<keyword evidence="1" id="KW-0472">Membrane</keyword>
<evidence type="ECO:0000313" key="4">
    <source>
        <dbReference type="Proteomes" id="UP000307440"/>
    </source>
</evidence>
<dbReference type="InterPro" id="IPR045339">
    <property type="entry name" value="DUF6534"/>
</dbReference>
<organism evidence="3 4">
    <name type="scientific">Coprinopsis marcescibilis</name>
    <name type="common">Agaric fungus</name>
    <name type="synonym">Psathyrella marcescibilis</name>
    <dbReference type="NCBI Taxonomy" id="230819"/>
    <lineage>
        <taxon>Eukaryota</taxon>
        <taxon>Fungi</taxon>
        <taxon>Dikarya</taxon>
        <taxon>Basidiomycota</taxon>
        <taxon>Agaricomycotina</taxon>
        <taxon>Agaricomycetes</taxon>
        <taxon>Agaricomycetidae</taxon>
        <taxon>Agaricales</taxon>
        <taxon>Agaricineae</taxon>
        <taxon>Psathyrellaceae</taxon>
        <taxon>Coprinopsis</taxon>
    </lineage>
</organism>
<evidence type="ECO:0000313" key="3">
    <source>
        <dbReference type="EMBL" id="TFK22146.1"/>
    </source>
</evidence>
<feature type="non-terminal residue" evidence="3">
    <location>
        <position position="198"/>
    </location>
</feature>
<evidence type="ECO:0000259" key="2">
    <source>
        <dbReference type="Pfam" id="PF20152"/>
    </source>
</evidence>
<keyword evidence="1" id="KW-1133">Transmembrane helix</keyword>
<feature type="transmembrane region" description="Helical" evidence="1">
    <location>
        <begin position="109"/>
        <end position="131"/>
    </location>
</feature>
<gene>
    <name evidence="3" type="ORF">FA15DRAFT_556219</name>
</gene>
<dbReference type="Proteomes" id="UP000307440">
    <property type="component" value="Unassembled WGS sequence"/>
</dbReference>
<dbReference type="EMBL" id="ML210248">
    <property type="protein sequence ID" value="TFK22146.1"/>
    <property type="molecule type" value="Genomic_DNA"/>
</dbReference>
<accession>A0A5C3KPD0</accession>
<feature type="transmembrane region" description="Helical" evidence="1">
    <location>
        <begin position="34"/>
        <end position="62"/>
    </location>
</feature>
<dbReference type="PANTHER" id="PTHR40465">
    <property type="entry name" value="CHROMOSOME 1, WHOLE GENOME SHOTGUN SEQUENCE"/>
    <property type="match status" value="1"/>
</dbReference>
<feature type="transmembrane region" description="Helical" evidence="1">
    <location>
        <begin position="143"/>
        <end position="169"/>
    </location>
</feature>
<dbReference type="Pfam" id="PF20152">
    <property type="entry name" value="DUF6534"/>
    <property type="match status" value="1"/>
</dbReference>
<dbReference type="AlphaFoldDB" id="A0A5C3KPD0"/>
<dbReference type="OrthoDB" id="2536347at2759"/>
<sequence>LMCSLCTWGLQGVIVVQGYSFHINFPRDRLVWKLLVYLIILLECVQTVVVTIDAFTVFSSGWGIVADLDDLHMIWFTLPVMSSIIGLICHCLFAYRVHVLSGTWYASPIVLLLAAFGFSCGISFGVKLALAEKLSDAMATSNIYLLCGLWNGTAAVCDVVIAGFMSFYLSSNSTGISQTDVLITKIIRLVFETGALTG</sequence>
<keyword evidence="4" id="KW-1185">Reference proteome</keyword>
<dbReference type="PANTHER" id="PTHR40465:SF1">
    <property type="entry name" value="DUF6534 DOMAIN-CONTAINING PROTEIN"/>
    <property type="match status" value="1"/>
</dbReference>
<dbReference type="STRING" id="230819.A0A5C3KPD0"/>
<feature type="transmembrane region" description="Helical" evidence="1">
    <location>
        <begin position="74"/>
        <end position="97"/>
    </location>
</feature>
<protein>
    <recommendedName>
        <fullName evidence="2">DUF6534 domain-containing protein</fullName>
    </recommendedName>
</protein>
<feature type="non-terminal residue" evidence="3">
    <location>
        <position position="1"/>
    </location>
</feature>